<dbReference type="RefSeq" id="WP_125011126.1">
    <property type="nucleotide sequence ID" value="NZ_RQVR01000001.1"/>
</dbReference>
<name>A0A3P3WGU5_9FLAO</name>
<proteinExistence type="predicted"/>
<dbReference type="EMBL" id="RQVR01000001">
    <property type="protein sequence ID" value="RRJ93984.1"/>
    <property type="molecule type" value="Genomic_DNA"/>
</dbReference>
<dbReference type="OrthoDB" id="1358588at2"/>
<accession>A0A3P3WGU5</accession>
<sequence>MKFINDFKQQGLALKSEELQSVNGSKQWKNKLHYKKALLLLLFVASTAFSCTNKKEEVKILAQQSPDNSIIGKTLSSLYESKYFVAGNDLVVAPELKKHLNSSSDKFVQVGAQLLEKTNVRVTALKVADSKQNAQKTNPQDCYLFFEKGKNFEIIDFIKVDKGKDYVSNVIFENNTSGIAVGVFSESQEYFELQELFEVNSSGKKNKLSLNTVILDCPVPTDYVGEEDSGNYKFGVKSGKKYSRFWKENTNQTDAKQSGDFVLKQATVSSNGKDFKISVYEKNEKKLENSQHFDLKIEISEKARNVFRAIKSNQNIIASVDGNCSADGFTDVVSKDNYFTIEQTFCKNVLYVNAYTTFKIVGNNVLLHKYTETYTDRNNPDKVLQDKTWTAKKFGQVKFENFNHQTSIKR</sequence>
<evidence type="ECO:0000313" key="1">
    <source>
        <dbReference type="EMBL" id="RRJ93984.1"/>
    </source>
</evidence>
<gene>
    <name evidence="1" type="ORF">EG849_00500</name>
</gene>
<reference evidence="1 2" key="1">
    <citation type="submission" date="2018-11" db="EMBL/GenBank/DDBJ databases">
        <title>Flavobacterium sp. nov., YIM 102600 draft genome.</title>
        <authorList>
            <person name="Li G."/>
            <person name="Jiang Y."/>
        </authorList>
    </citation>
    <scope>NUCLEOTIDE SEQUENCE [LARGE SCALE GENOMIC DNA]</scope>
    <source>
        <strain evidence="1 2">YIM 102600</strain>
    </source>
</reference>
<organism evidence="1 2">
    <name type="scientific">Flavobacterium macacae</name>
    <dbReference type="NCBI Taxonomy" id="2488993"/>
    <lineage>
        <taxon>Bacteria</taxon>
        <taxon>Pseudomonadati</taxon>
        <taxon>Bacteroidota</taxon>
        <taxon>Flavobacteriia</taxon>
        <taxon>Flavobacteriales</taxon>
        <taxon>Flavobacteriaceae</taxon>
        <taxon>Flavobacterium</taxon>
    </lineage>
</organism>
<comment type="caution">
    <text evidence="1">The sequence shown here is derived from an EMBL/GenBank/DDBJ whole genome shotgun (WGS) entry which is preliminary data.</text>
</comment>
<keyword evidence="2" id="KW-1185">Reference proteome</keyword>
<evidence type="ECO:0000313" key="2">
    <source>
        <dbReference type="Proteomes" id="UP000271937"/>
    </source>
</evidence>
<dbReference type="Proteomes" id="UP000271937">
    <property type="component" value="Unassembled WGS sequence"/>
</dbReference>
<dbReference type="AlphaFoldDB" id="A0A3P3WGU5"/>
<protein>
    <submittedName>
        <fullName evidence="1">Uncharacterized protein</fullName>
    </submittedName>
</protein>